<proteinExistence type="predicted"/>
<comment type="caution">
    <text evidence="1">The sequence shown here is derived from an EMBL/GenBank/DDBJ whole genome shotgun (WGS) entry which is preliminary data.</text>
</comment>
<evidence type="ECO:0000313" key="2">
    <source>
        <dbReference type="Proteomes" id="UP001141806"/>
    </source>
</evidence>
<accession>A0A9Q0GY75</accession>
<dbReference type="AlphaFoldDB" id="A0A9Q0GY75"/>
<protein>
    <submittedName>
        <fullName evidence="1">Uncharacterized protein</fullName>
    </submittedName>
</protein>
<organism evidence="1 2">
    <name type="scientific">Protea cynaroides</name>
    <dbReference type="NCBI Taxonomy" id="273540"/>
    <lineage>
        <taxon>Eukaryota</taxon>
        <taxon>Viridiplantae</taxon>
        <taxon>Streptophyta</taxon>
        <taxon>Embryophyta</taxon>
        <taxon>Tracheophyta</taxon>
        <taxon>Spermatophyta</taxon>
        <taxon>Magnoliopsida</taxon>
        <taxon>Proteales</taxon>
        <taxon>Proteaceae</taxon>
        <taxon>Protea</taxon>
    </lineage>
</organism>
<dbReference type="Proteomes" id="UP001141806">
    <property type="component" value="Unassembled WGS sequence"/>
</dbReference>
<keyword evidence="2" id="KW-1185">Reference proteome</keyword>
<evidence type="ECO:0000313" key="1">
    <source>
        <dbReference type="EMBL" id="KAJ4954670.1"/>
    </source>
</evidence>
<sequence>MGATSLEKAFGLVKLINTTVTEAGKDKDRLEGNQTTATSIDTGKYGAKINSSLRNDQNELIVFGKHLDGDAVTPVRFISKEEDQCRTVERTRCEAILKDNPIDAAMEVKKSSPLCSPNKAEILEDWVNNLTLDQSIENLKKDYLEKRWLTTWLRMFTE</sequence>
<dbReference type="EMBL" id="JAMYWD010000011">
    <property type="protein sequence ID" value="KAJ4954670.1"/>
    <property type="molecule type" value="Genomic_DNA"/>
</dbReference>
<gene>
    <name evidence="1" type="ORF">NE237_011453</name>
</gene>
<name>A0A9Q0GY75_9MAGN</name>
<reference evidence="1" key="1">
    <citation type="journal article" date="2023" name="Plant J.">
        <title>The genome of the king protea, Protea cynaroides.</title>
        <authorList>
            <person name="Chang J."/>
            <person name="Duong T.A."/>
            <person name="Schoeman C."/>
            <person name="Ma X."/>
            <person name="Roodt D."/>
            <person name="Barker N."/>
            <person name="Li Z."/>
            <person name="Van de Peer Y."/>
            <person name="Mizrachi E."/>
        </authorList>
    </citation>
    <scope>NUCLEOTIDE SEQUENCE</scope>
    <source>
        <tissue evidence="1">Young leaves</tissue>
    </source>
</reference>